<protein>
    <submittedName>
        <fullName evidence="2">Uncharacterized protein</fullName>
    </submittedName>
</protein>
<reference evidence="3" key="1">
    <citation type="journal article" date="2023" name="Mol. Phylogenet. Evol.">
        <title>Genome-scale phylogeny and comparative genomics of the fungal order Sordariales.</title>
        <authorList>
            <person name="Hensen N."/>
            <person name="Bonometti L."/>
            <person name="Westerberg I."/>
            <person name="Brannstrom I.O."/>
            <person name="Guillou S."/>
            <person name="Cros-Aarteil S."/>
            <person name="Calhoun S."/>
            <person name="Haridas S."/>
            <person name="Kuo A."/>
            <person name="Mondo S."/>
            <person name="Pangilinan J."/>
            <person name="Riley R."/>
            <person name="LaButti K."/>
            <person name="Andreopoulos B."/>
            <person name="Lipzen A."/>
            <person name="Chen C."/>
            <person name="Yan M."/>
            <person name="Daum C."/>
            <person name="Ng V."/>
            <person name="Clum A."/>
            <person name="Steindorff A."/>
            <person name="Ohm R.A."/>
            <person name="Martin F."/>
            <person name="Silar P."/>
            <person name="Natvig D.O."/>
            <person name="Lalanne C."/>
            <person name="Gautier V."/>
            <person name="Ament-Velasquez S.L."/>
            <person name="Kruys A."/>
            <person name="Hutchinson M.I."/>
            <person name="Powell A.J."/>
            <person name="Barry K."/>
            <person name="Miller A.N."/>
            <person name="Grigoriev I.V."/>
            <person name="Debuchy R."/>
            <person name="Gladieux P."/>
            <person name="Hiltunen Thoren M."/>
            <person name="Johannesson H."/>
        </authorList>
    </citation>
    <scope>NUCLEOTIDE SEQUENCE [LARGE SCALE GENOMIC DNA]</scope>
    <source>
        <strain evidence="3">CBS 340.73</strain>
    </source>
</reference>
<keyword evidence="1" id="KW-1133">Transmembrane helix</keyword>
<evidence type="ECO:0000313" key="3">
    <source>
        <dbReference type="Proteomes" id="UP001303473"/>
    </source>
</evidence>
<comment type="caution">
    <text evidence="2">The sequence shown here is derived from an EMBL/GenBank/DDBJ whole genome shotgun (WGS) entry which is preliminary data.</text>
</comment>
<dbReference type="EMBL" id="MU853753">
    <property type="protein sequence ID" value="KAK3945969.1"/>
    <property type="molecule type" value="Genomic_DNA"/>
</dbReference>
<accession>A0AAN6NHN5</accession>
<evidence type="ECO:0000256" key="1">
    <source>
        <dbReference type="SAM" id="Phobius"/>
    </source>
</evidence>
<keyword evidence="1" id="KW-0812">Transmembrane</keyword>
<keyword evidence="1" id="KW-0472">Membrane</keyword>
<sequence>MPAINTASLVARDTFSHIAKRENWAQKEAGVVVVFCIVFVVAVGLLALFIHKKIAARRAAKSTF</sequence>
<dbReference type="AlphaFoldDB" id="A0AAN6NHN5"/>
<gene>
    <name evidence="2" type="ORF">QBC46DRAFT_336136</name>
</gene>
<proteinExistence type="predicted"/>
<organism evidence="2 3">
    <name type="scientific">Diplogelasinospora grovesii</name>
    <dbReference type="NCBI Taxonomy" id="303347"/>
    <lineage>
        <taxon>Eukaryota</taxon>
        <taxon>Fungi</taxon>
        <taxon>Dikarya</taxon>
        <taxon>Ascomycota</taxon>
        <taxon>Pezizomycotina</taxon>
        <taxon>Sordariomycetes</taxon>
        <taxon>Sordariomycetidae</taxon>
        <taxon>Sordariales</taxon>
        <taxon>Diplogelasinosporaceae</taxon>
        <taxon>Diplogelasinospora</taxon>
    </lineage>
</organism>
<feature type="transmembrane region" description="Helical" evidence="1">
    <location>
        <begin position="29"/>
        <end position="50"/>
    </location>
</feature>
<keyword evidence="3" id="KW-1185">Reference proteome</keyword>
<dbReference type="Proteomes" id="UP001303473">
    <property type="component" value="Unassembled WGS sequence"/>
</dbReference>
<name>A0AAN6NHN5_9PEZI</name>
<evidence type="ECO:0000313" key="2">
    <source>
        <dbReference type="EMBL" id="KAK3945969.1"/>
    </source>
</evidence>